<dbReference type="RefSeq" id="WP_019838006.1">
    <property type="nucleotide sequence ID" value="NZ_CP183897.1"/>
</dbReference>
<evidence type="ECO:0000256" key="1">
    <source>
        <dbReference type="SAM" id="Phobius"/>
    </source>
</evidence>
<gene>
    <name evidence="2" type="ORF">BJN41_00285</name>
</gene>
<keyword evidence="1" id="KW-0472">Membrane</keyword>
<sequence length="59" mass="6397">MPARFFGIFLGLIAAVLIIGGIFINMISGEATVVEYWILLLLPCFGIPILSAVCLKEID</sequence>
<dbReference type="AlphaFoldDB" id="A0A1E8E4W8"/>
<organism evidence="2 3">
    <name type="scientific">Acinetobacter towneri</name>
    <dbReference type="NCBI Taxonomy" id="202956"/>
    <lineage>
        <taxon>Bacteria</taxon>
        <taxon>Pseudomonadati</taxon>
        <taxon>Pseudomonadota</taxon>
        <taxon>Gammaproteobacteria</taxon>
        <taxon>Moraxellales</taxon>
        <taxon>Moraxellaceae</taxon>
        <taxon>Acinetobacter</taxon>
    </lineage>
</organism>
<dbReference type="Proteomes" id="UP000186931">
    <property type="component" value="Unassembled WGS sequence"/>
</dbReference>
<proteinExistence type="predicted"/>
<protein>
    <submittedName>
        <fullName evidence="2">Uncharacterized protein</fullName>
    </submittedName>
</protein>
<keyword evidence="1" id="KW-0812">Transmembrane</keyword>
<reference evidence="2 3" key="1">
    <citation type="submission" date="2016-10" db="EMBL/GenBank/DDBJ databases">
        <title>Genome of airborne Acinetobacter sp. 5-2Ac02 in the hospital environment: Species near to Acinetobacter towneri.</title>
        <authorList>
            <person name="Barbosa B."/>
            <person name="Fernandez-Garcia L."/>
            <person name="Gato E."/>
            <person name="Leao R."/>
            <person name="Albano R."/>
            <person name="Fernandez B."/>
            <person name="Fernandez-Cuenca F."/>
            <person name="Marques E."/>
            <person name="Tomas M."/>
        </authorList>
    </citation>
    <scope>NUCLEOTIDE SEQUENCE [LARGE SCALE GENOMIC DNA]</scope>
    <source>
        <strain evidence="2 3">5-2Ac02</strain>
    </source>
</reference>
<keyword evidence="1" id="KW-1133">Transmembrane helix</keyword>
<evidence type="ECO:0000313" key="3">
    <source>
        <dbReference type="Proteomes" id="UP000186931"/>
    </source>
</evidence>
<name>A0A1E8E4W8_9GAMM</name>
<comment type="caution">
    <text evidence="2">The sequence shown here is derived from an EMBL/GenBank/DDBJ whole genome shotgun (WGS) entry which is preliminary data.</text>
</comment>
<feature type="transmembrane region" description="Helical" evidence="1">
    <location>
        <begin position="5"/>
        <end position="24"/>
    </location>
</feature>
<accession>A0A1E8E4W8</accession>
<dbReference type="EMBL" id="MKQS01000001">
    <property type="protein sequence ID" value="OFE44604.1"/>
    <property type="molecule type" value="Genomic_DNA"/>
</dbReference>
<feature type="transmembrane region" description="Helical" evidence="1">
    <location>
        <begin position="36"/>
        <end position="55"/>
    </location>
</feature>
<evidence type="ECO:0000313" key="2">
    <source>
        <dbReference type="EMBL" id="OFE44604.1"/>
    </source>
</evidence>